<proteinExistence type="inferred from homology"/>
<organism evidence="9">
    <name type="scientific">Musca domestica</name>
    <name type="common">House fly</name>
    <dbReference type="NCBI Taxonomy" id="7370"/>
    <lineage>
        <taxon>Eukaryota</taxon>
        <taxon>Metazoa</taxon>
        <taxon>Ecdysozoa</taxon>
        <taxon>Arthropoda</taxon>
        <taxon>Hexapoda</taxon>
        <taxon>Insecta</taxon>
        <taxon>Pterygota</taxon>
        <taxon>Neoptera</taxon>
        <taxon>Endopterygota</taxon>
        <taxon>Diptera</taxon>
        <taxon>Brachycera</taxon>
        <taxon>Muscomorpha</taxon>
        <taxon>Muscoidea</taxon>
        <taxon>Muscidae</taxon>
        <taxon>Musca</taxon>
    </lineage>
</organism>
<keyword evidence="3" id="KW-0378">Hydrolase</keyword>
<sequence>MLLKYFNVVLAIWPVCIAVISATPCTITLPRDVKGFSPVILTKSSAQSSYALFRPTGRVSTLPENSKLRLVCTGSKNTITSLGTNTLDLNCSQNGQFVDSNNNPLQLNSLVCSTIPESALQKTTARCSNNRGFIHEAGIEIPGDKFYRIFEICYDKNTETTLYTHNTLHGAVIKYNIAESTRRPFLAKHMSSNTRKVNEFYTKKNQLARFEALFGQGQTYYDEKKNFLSRGHLTPDADFMFGYEQLSTYYYMNVAPQFQPINGGNWLKVEDMARALAADYGEDIESYNGYFGTVQLPNASGTPLTLYLDNRQQFYIPKYYFKVLTRKSADESIVFVNVNNPFIANGKAEEVCPNICSKANLYQRDFTNLAKGYTFCCSLQDFKRVYNGLPNEVQGKRLLMAKKK</sequence>
<dbReference type="SMART" id="SM00892">
    <property type="entry name" value="Endonuclease_NS"/>
    <property type="match status" value="1"/>
</dbReference>
<dbReference type="InterPro" id="IPR044929">
    <property type="entry name" value="DNA/RNA_non-sp_Endonuclease_sf"/>
</dbReference>
<reference evidence="9" key="1">
    <citation type="submission" date="2020-05" db="UniProtKB">
        <authorList>
            <consortium name="EnsemblMetazoa"/>
        </authorList>
    </citation>
    <scope>IDENTIFICATION</scope>
    <source>
        <strain evidence="9">Aabys</strain>
    </source>
</reference>
<dbReference type="OrthoDB" id="8194122at2759"/>
<dbReference type="Gene3D" id="3.40.570.10">
    <property type="entry name" value="Extracellular Endonuclease, subunit A"/>
    <property type="match status" value="1"/>
</dbReference>
<keyword evidence="6" id="KW-0732">Signal</keyword>
<dbReference type="InterPro" id="IPR044925">
    <property type="entry name" value="His-Me_finger_sf"/>
</dbReference>
<dbReference type="EnsemblMetazoa" id="MDOA005002-RA">
    <property type="protein sequence ID" value="MDOA005002-PA"/>
    <property type="gene ID" value="MDOA005002"/>
</dbReference>
<accession>A0A1I8MHN8</accession>
<dbReference type="InterPro" id="IPR040255">
    <property type="entry name" value="Non-specific_endonuclease"/>
</dbReference>
<gene>
    <name evidence="9" type="primary">101892491</name>
</gene>
<feature type="chain" id="PRO_5044560378" description="DNA/RNA non-specific endonuclease domain-containing protein" evidence="6">
    <location>
        <begin position="23"/>
        <end position="404"/>
    </location>
</feature>
<evidence type="ECO:0000256" key="6">
    <source>
        <dbReference type="SAM" id="SignalP"/>
    </source>
</evidence>
<evidence type="ECO:0000256" key="1">
    <source>
        <dbReference type="ARBA" id="ARBA00010052"/>
    </source>
</evidence>
<dbReference type="GO" id="GO:0003676">
    <property type="term" value="F:nucleic acid binding"/>
    <property type="evidence" value="ECO:0007669"/>
    <property type="project" value="InterPro"/>
</dbReference>
<evidence type="ECO:0000256" key="2">
    <source>
        <dbReference type="ARBA" id="ARBA00022722"/>
    </source>
</evidence>
<dbReference type="GO" id="GO:0005743">
    <property type="term" value="C:mitochondrial inner membrane"/>
    <property type="evidence" value="ECO:0007669"/>
    <property type="project" value="TreeGrafter"/>
</dbReference>
<dbReference type="STRING" id="7370.A0A1I8MHN8"/>
<feature type="domain" description="ENPP1-3/EXOG-like endonuclease/phosphodiesterase" evidence="7">
    <location>
        <begin position="147"/>
        <end position="358"/>
    </location>
</feature>
<dbReference type="eggNOG" id="ENOG502S2JM">
    <property type="taxonomic scope" value="Eukaryota"/>
</dbReference>
<feature type="signal peptide" evidence="6">
    <location>
        <begin position="1"/>
        <end position="22"/>
    </location>
</feature>
<dbReference type="GO" id="GO:0046872">
    <property type="term" value="F:metal ion binding"/>
    <property type="evidence" value="ECO:0007669"/>
    <property type="project" value="UniProtKB-KW"/>
</dbReference>
<feature type="binding site" evidence="5">
    <location>
        <position position="262"/>
    </location>
    <ligand>
        <name>Mg(2+)</name>
        <dbReference type="ChEBI" id="CHEBI:18420"/>
        <note>catalytic</note>
    </ligand>
</feature>
<dbReference type="SMART" id="SM00477">
    <property type="entry name" value="NUC"/>
    <property type="match status" value="1"/>
</dbReference>
<name>A0A1I8MHN8_MUSDO</name>
<dbReference type="GO" id="GO:0006309">
    <property type="term" value="P:apoptotic DNA fragmentation"/>
    <property type="evidence" value="ECO:0007669"/>
    <property type="project" value="TreeGrafter"/>
</dbReference>
<evidence type="ECO:0000259" key="7">
    <source>
        <dbReference type="SMART" id="SM00477"/>
    </source>
</evidence>
<dbReference type="RefSeq" id="XP_005182505.2">
    <property type="nucleotide sequence ID" value="XM_005182448.4"/>
</dbReference>
<evidence type="ECO:0008006" key="10">
    <source>
        <dbReference type="Google" id="ProtNLM"/>
    </source>
</evidence>
<keyword evidence="3" id="KW-0255">Endonuclease</keyword>
<dbReference type="VEuPathDB" id="VectorBase:MDOMA2_008521"/>
<feature type="active site" description="Proton acceptor" evidence="4">
    <location>
        <position position="232"/>
    </location>
</feature>
<dbReference type="PANTHER" id="PTHR13966">
    <property type="entry name" value="ENDONUCLEASE RELATED"/>
    <property type="match status" value="1"/>
</dbReference>
<dbReference type="SUPFAM" id="SSF54060">
    <property type="entry name" value="His-Me finger endonucleases"/>
    <property type="match status" value="1"/>
</dbReference>
<evidence type="ECO:0000256" key="4">
    <source>
        <dbReference type="PIRSR" id="PIRSR640255-1"/>
    </source>
</evidence>
<dbReference type="VEuPathDB" id="VectorBase:MDOA005002"/>
<dbReference type="PANTHER" id="PTHR13966:SF17">
    <property type="entry name" value="ENDONUCLEASE-RELATED"/>
    <property type="match status" value="1"/>
</dbReference>
<protein>
    <recommendedName>
        <fullName evidence="10">DNA/RNA non-specific endonuclease domain-containing protein</fullName>
    </recommendedName>
</protein>
<evidence type="ECO:0000313" key="9">
    <source>
        <dbReference type="EnsemblMetazoa" id="MDOA005002-PA"/>
    </source>
</evidence>
<dbReference type="GO" id="GO:0005634">
    <property type="term" value="C:nucleus"/>
    <property type="evidence" value="ECO:0007669"/>
    <property type="project" value="TreeGrafter"/>
</dbReference>
<evidence type="ECO:0000256" key="3">
    <source>
        <dbReference type="ARBA" id="ARBA00022759"/>
    </source>
</evidence>
<evidence type="ECO:0000259" key="8">
    <source>
        <dbReference type="SMART" id="SM00892"/>
    </source>
</evidence>
<feature type="domain" description="DNA/RNA non-specific endonuclease/pyrophosphatase/phosphodiesterase" evidence="8">
    <location>
        <begin position="146"/>
        <end position="382"/>
    </location>
</feature>
<dbReference type="InterPro" id="IPR001604">
    <property type="entry name" value="Endo_G_ENPP1-like_dom"/>
</dbReference>
<dbReference type="Pfam" id="PF01223">
    <property type="entry name" value="Endonuclease_NS"/>
    <property type="match status" value="1"/>
</dbReference>
<dbReference type="KEGG" id="mde:101892491"/>
<dbReference type="AlphaFoldDB" id="A0A1I8MHN8"/>
<keyword evidence="5" id="KW-0479">Metal-binding</keyword>
<dbReference type="GO" id="GO:0004521">
    <property type="term" value="F:RNA endonuclease activity"/>
    <property type="evidence" value="ECO:0007669"/>
    <property type="project" value="TreeGrafter"/>
</dbReference>
<evidence type="ECO:0000256" key="5">
    <source>
        <dbReference type="PIRSR" id="PIRSR640255-2"/>
    </source>
</evidence>
<keyword evidence="2" id="KW-0540">Nuclease</keyword>
<dbReference type="GO" id="GO:0000014">
    <property type="term" value="F:single-stranded DNA endodeoxyribonuclease activity"/>
    <property type="evidence" value="ECO:0007669"/>
    <property type="project" value="TreeGrafter"/>
</dbReference>
<dbReference type="InterPro" id="IPR020821">
    <property type="entry name" value="ENPP1-3/EXOG-like_nuc-like"/>
</dbReference>
<comment type="similarity">
    <text evidence="1">Belongs to the DNA/RNA non-specific endonuclease family.</text>
</comment>